<dbReference type="GO" id="GO:0004372">
    <property type="term" value="F:glycine hydroxymethyltransferase activity"/>
    <property type="evidence" value="ECO:0007669"/>
    <property type="project" value="UniProtKB-EC"/>
</dbReference>
<evidence type="ECO:0000256" key="8">
    <source>
        <dbReference type="RuleBase" id="RU000585"/>
    </source>
</evidence>
<dbReference type="SUPFAM" id="SSF53383">
    <property type="entry name" value="PLP-dependent transferases"/>
    <property type="match status" value="1"/>
</dbReference>
<dbReference type="AlphaFoldDB" id="A0AAW2Z584"/>
<organism evidence="10 11">
    <name type="scientific">Acrasis kona</name>
    <dbReference type="NCBI Taxonomy" id="1008807"/>
    <lineage>
        <taxon>Eukaryota</taxon>
        <taxon>Discoba</taxon>
        <taxon>Heterolobosea</taxon>
        <taxon>Tetramitia</taxon>
        <taxon>Eutetramitia</taxon>
        <taxon>Acrasidae</taxon>
        <taxon>Acrasis</taxon>
    </lineage>
</organism>
<dbReference type="PANTHER" id="PTHR11680:SF35">
    <property type="entry name" value="SERINE HYDROXYMETHYLTRANSFERASE 1"/>
    <property type="match status" value="1"/>
</dbReference>
<comment type="function">
    <text evidence="8">Interconversion of serine and glycine.</text>
</comment>
<evidence type="ECO:0000313" key="10">
    <source>
        <dbReference type="EMBL" id="KAL0484133.1"/>
    </source>
</evidence>
<dbReference type="InterPro" id="IPR015424">
    <property type="entry name" value="PyrdxlP-dep_Trfase"/>
</dbReference>
<dbReference type="InterPro" id="IPR015422">
    <property type="entry name" value="PyrdxlP-dep_Trfase_small"/>
</dbReference>
<dbReference type="InterPro" id="IPR039429">
    <property type="entry name" value="SHMT-like_dom"/>
</dbReference>
<feature type="domain" description="Serine hydroxymethyltransferase-like" evidence="9">
    <location>
        <begin position="13"/>
        <end position="323"/>
    </location>
</feature>
<reference evidence="10 11" key="1">
    <citation type="submission" date="2024-03" db="EMBL/GenBank/DDBJ databases">
        <title>The Acrasis kona genome and developmental transcriptomes reveal deep origins of eukaryotic multicellular pathways.</title>
        <authorList>
            <person name="Sheikh S."/>
            <person name="Fu C.-J."/>
            <person name="Brown M.W."/>
            <person name="Baldauf S.L."/>
        </authorList>
    </citation>
    <scope>NUCLEOTIDE SEQUENCE [LARGE SCALE GENOMIC DNA]</scope>
    <source>
        <strain evidence="10 11">ATCC MYA-3509</strain>
    </source>
</reference>
<dbReference type="PIRSF" id="PIRSF000412">
    <property type="entry name" value="SHMT"/>
    <property type="match status" value="1"/>
</dbReference>
<dbReference type="Gene3D" id="3.90.1150.10">
    <property type="entry name" value="Aspartate Aminotransferase, domain 1"/>
    <property type="match status" value="1"/>
</dbReference>
<accession>A0AAW2Z584</accession>
<dbReference type="EC" id="2.1.2.1" evidence="8"/>
<feature type="modified residue" description="N6-(pyridoxal phosphate)lysine" evidence="7">
    <location>
        <position position="243"/>
    </location>
</feature>
<keyword evidence="5 8" id="KW-0808">Transferase</keyword>
<dbReference type="PANTHER" id="PTHR11680">
    <property type="entry name" value="SERINE HYDROXYMETHYLTRANSFERASE"/>
    <property type="match status" value="1"/>
</dbReference>
<dbReference type="InterPro" id="IPR019798">
    <property type="entry name" value="Ser_HO-MeTrfase_PLP_BS"/>
</dbReference>
<dbReference type="GO" id="GO:0005739">
    <property type="term" value="C:mitochondrion"/>
    <property type="evidence" value="ECO:0007669"/>
    <property type="project" value="TreeGrafter"/>
</dbReference>
<evidence type="ECO:0000256" key="7">
    <source>
        <dbReference type="PIRSR" id="PIRSR000412-50"/>
    </source>
</evidence>
<keyword evidence="11" id="KW-1185">Reference proteome</keyword>
<dbReference type="InterPro" id="IPR015421">
    <property type="entry name" value="PyrdxlP-dep_Trfase_major"/>
</dbReference>
<dbReference type="GO" id="GO:0019264">
    <property type="term" value="P:glycine biosynthetic process from serine"/>
    <property type="evidence" value="ECO:0007669"/>
    <property type="project" value="InterPro"/>
</dbReference>
<proteinExistence type="inferred from homology"/>
<dbReference type="FunFam" id="3.40.640.10:FF:000097">
    <property type="entry name" value="Serine hydroxymethyltransferase"/>
    <property type="match status" value="1"/>
</dbReference>
<comment type="pathway">
    <text evidence="2 8">One-carbon metabolism; tetrahydrofolate interconversion.</text>
</comment>
<dbReference type="GO" id="GO:0035999">
    <property type="term" value="P:tetrahydrofolate interconversion"/>
    <property type="evidence" value="ECO:0007669"/>
    <property type="project" value="InterPro"/>
</dbReference>
<keyword evidence="4 8" id="KW-0554">One-carbon metabolism</keyword>
<evidence type="ECO:0000259" key="9">
    <source>
        <dbReference type="Pfam" id="PF00464"/>
    </source>
</evidence>
<dbReference type="InterPro" id="IPR049943">
    <property type="entry name" value="Ser_HO-MeTrfase-like"/>
</dbReference>
<evidence type="ECO:0000256" key="6">
    <source>
        <dbReference type="ARBA" id="ARBA00022898"/>
    </source>
</evidence>
<evidence type="ECO:0000256" key="2">
    <source>
        <dbReference type="ARBA" id="ARBA00004777"/>
    </source>
</evidence>
<evidence type="ECO:0000256" key="1">
    <source>
        <dbReference type="ARBA" id="ARBA00001933"/>
    </source>
</evidence>
<protein>
    <recommendedName>
        <fullName evidence="8">Serine hydroxymethyltransferase</fullName>
        <ecNumber evidence="8">2.1.2.1</ecNumber>
    </recommendedName>
</protein>
<sequence>MTNIPLLEQNKTLKEVDPDLHDLVEKERKRQWKGLELIASENFTSRAVLDCLGSCLTNKYSEGQVGQRYYGGNDYIDQIEKLCKDRTLKAFDISPEEWDVNVQPYSGSVANFAAYTAVLKPHDRIMGLDLPSGGHLSHGYYTGKKKVSATSIYFESLPYRVKPDGYIDYDELEKLALIYKPQMIVCGGSAYPRDWDYERLRKVADQVGCLLMCDMAHYAGLVAAKEHKSPFPYCDLVTTTTHKSLRGPRAGLIFSNKKKGLHTLVDFAVFPGCQGGPHNNQIGAIATQMREVQTEEFHQYAKQIKANARALAKGLLDRGYDLSAKFGIPGEDPNSL</sequence>
<dbReference type="Gene3D" id="3.40.640.10">
    <property type="entry name" value="Type I PLP-dependent aspartate aminotransferase-like (Major domain)"/>
    <property type="match status" value="1"/>
</dbReference>
<dbReference type="NCBIfam" id="NF000586">
    <property type="entry name" value="PRK00011.1"/>
    <property type="match status" value="1"/>
</dbReference>
<comment type="caution">
    <text evidence="10">The sequence shown here is derived from an EMBL/GenBank/DDBJ whole genome shotgun (WGS) entry which is preliminary data.</text>
</comment>
<comment type="similarity">
    <text evidence="3 8">Belongs to the SHMT family.</text>
</comment>
<comment type="catalytic activity">
    <reaction evidence="8">
        <text>(6R)-5,10-methylene-5,6,7,8-tetrahydrofolate + glycine + H2O = (6S)-5,6,7,8-tetrahydrofolate + L-serine</text>
        <dbReference type="Rhea" id="RHEA:15481"/>
        <dbReference type="ChEBI" id="CHEBI:15377"/>
        <dbReference type="ChEBI" id="CHEBI:15636"/>
        <dbReference type="ChEBI" id="CHEBI:33384"/>
        <dbReference type="ChEBI" id="CHEBI:57305"/>
        <dbReference type="ChEBI" id="CHEBI:57453"/>
        <dbReference type="EC" id="2.1.2.1"/>
    </reaction>
</comment>
<comment type="cofactor">
    <cofactor evidence="1 7 8">
        <name>pyridoxal 5'-phosphate</name>
        <dbReference type="ChEBI" id="CHEBI:597326"/>
    </cofactor>
</comment>
<dbReference type="Proteomes" id="UP001431209">
    <property type="component" value="Unassembled WGS sequence"/>
</dbReference>
<evidence type="ECO:0000313" key="11">
    <source>
        <dbReference type="Proteomes" id="UP001431209"/>
    </source>
</evidence>
<evidence type="ECO:0000256" key="4">
    <source>
        <dbReference type="ARBA" id="ARBA00022563"/>
    </source>
</evidence>
<dbReference type="CDD" id="cd00378">
    <property type="entry name" value="SHMT"/>
    <property type="match status" value="1"/>
</dbReference>
<evidence type="ECO:0000256" key="5">
    <source>
        <dbReference type="ARBA" id="ARBA00022679"/>
    </source>
</evidence>
<dbReference type="GO" id="GO:0030170">
    <property type="term" value="F:pyridoxal phosphate binding"/>
    <property type="evidence" value="ECO:0007669"/>
    <property type="project" value="InterPro"/>
</dbReference>
<dbReference type="Pfam" id="PF00464">
    <property type="entry name" value="SHMT"/>
    <property type="match status" value="1"/>
</dbReference>
<gene>
    <name evidence="10" type="ORF">AKO1_004938</name>
</gene>
<dbReference type="PROSITE" id="PS00096">
    <property type="entry name" value="SHMT"/>
    <property type="match status" value="1"/>
</dbReference>
<name>A0AAW2Z584_9EUKA</name>
<dbReference type="EMBL" id="JAOPGA020001024">
    <property type="protein sequence ID" value="KAL0484133.1"/>
    <property type="molecule type" value="Genomic_DNA"/>
</dbReference>
<evidence type="ECO:0000256" key="3">
    <source>
        <dbReference type="ARBA" id="ARBA00006376"/>
    </source>
</evidence>
<keyword evidence="6 7" id="KW-0663">Pyridoxal phosphate</keyword>
<dbReference type="InterPro" id="IPR001085">
    <property type="entry name" value="Ser_HO-MeTrfase"/>
</dbReference>